<dbReference type="Proteomes" id="UP001219901">
    <property type="component" value="Chromosome"/>
</dbReference>
<feature type="region of interest" description="Disordered" evidence="1">
    <location>
        <begin position="265"/>
        <end position="288"/>
    </location>
</feature>
<gene>
    <name evidence="3" type="ORF">GKO46_04710</name>
    <name evidence="4" type="ORF">GKO48_04550</name>
</gene>
<sequence length="288" mass="30893">MTENYSTNTSANSERSLVLTRPLAVLDVQSTGLDPANARIVKLAVFRVDPDGSEHVKSVLVNPEVSIPSGATQVHGISDLDVMDKPVFKSYARALAEHLVGCDIAGFGIERFGFPLLLAEFERNGVEFSTDGVAVVDAMAVFHRLEPRNMNSAFARFVGGSRTASGDDVQAARDIFAILQGELRSSPEVPTSPAAISAWAKGIDESAIDSEGKFVWSEEGDALINFGKHRGERLIEVVSNDMPYLNWVSGSDDFDPEVRKIAESAANGYLPERDSGRTVDTSSGSTAG</sequence>
<evidence type="ECO:0000313" key="3">
    <source>
        <dbReference type="EMBL" id="MDG0866373.1"/>
    </source>
</evidence>
<dbReference type="Gene3D" id="3.30.420.10">
    <property type="entry name" value="Ribonuclease H-like superfamily/Ribonuclease H"/>
    <property type="match status" value="1"/>
</dbReference>
<organism evidence="4 5">
    <name type="scientific">Candidatus Lucifugimonas marina</name>
    <dbReference type="NCBI Taxonomy" id="3038979"/>
    <lineage>
        <taxon>Bacteria</taxon>
        <taxon>Bacillati</taxon>
        <taxon>Chloroflexota</taxon>
        <taxon>Dehalococcoidia</taxon>
        <taxon>SAR202 cluster</taxon>
        <taxon>Candidatus Lucifugimonadales</taxon>
        <taxon>Candidatus Lucifugimonadaceae</taxon>
        <taxon>Candidatus Lucifugimonas</taxon>
    </lineage>
</organism>
<dbReference type="EMBL" id="WMBE01000001">
    <property type="protein sequence ID" value="MDG0866373.1"/>
    <property type="molecule type" value="Genomic_DNA"/>
</dbReference>
<evidence type="ECO:0000313" key="6">
    <source>
        <dbReference type="Proteomes" id="UP001321249"/>
    </source>
</evidence>
<dbReference type="CDD" id="cd06127">
    <property type="entry name" value="DEDDh"/>
    <property type="match status" value="1"/>
</dbReference>
<reference evidence="4" key="2">
    <citation type="journal article" date="2023" name="Nat. Commun.">
        <title>Cultivation of marine bacteria of the SAR202 clade.</title>
        <authorList>
            <person name="Lim Y."/>
            <person name="Seo J.H."/>
            <person name="Giovannoni S.J."/>
            <person name="Kang I."/>
            <person name="Cho J.C."/>
        </authorList>
    </citation>
    <scope>NUCLEOTIDE SEQUENCE</scope>
    <source>
        <strain evidence="4">JH1073</strain>
    </source>
</reference>
<dbReference type="InterPro" id="IPR046768">
    <property type="entry name" value="ExoX-like_C"/>
</dbReference>
<dbReference type="InterPro" id="IPR013520">
    <property type="entry name" value="Ribonucl_H"/>
</dbReference>
<evidence type="ECO:0000313" key="5">
    <source>
        <dbReference type="Proteomes" id="UP001219901"/>
    </source>
</evidence>
<protein>
    <recommendedName>
        <fullName evidence="2">Exonuclease domain-containing protein</fullName>
    </recommendedName>
</protein>
<dbReference type="InterPro" id="IPR012337">
    <property type="entry name" value="RNaseH-like_sf"/>
</dbReference>
<keyword evidence="5" id="KW-1185">Reference proteome</keyword>
<evidence type="ECO:0000256" key="1">
    <source>
        <dbReference type="SAM" id="MobiDB-lite"/>
    </source>
</evidence>
<dbReference type="SUPFAM" id="SSF53098">
    <property type="entry name" value="Ribonuclease H-like"/>
    <property type="match status" value="1"/>
</dbReference>
<dbReference type="RefSeq" id="WP_342822191.1">
    <property type="nucleotide sequence ID" value="NZ_CP046146.1"/>
</dbReference>
<dbReference type="GO" id="GO:0003676">
    <property type="term" value="F:nucleic acid binding"/>
    <property type="evidence" value="ECO:0007669"/>
    <property type="project" value="InterPro"/>
</dbReference>
<dbReference type="AlphaFoldDB" id="A0AAJ5ZIT1"/>
<proteinExistence type="predicted"/>
<dbReference type="EMBL" id="CP046147">
    <property type="protein sequence ID" value="WFG38913.1"/>
    <property type="molecule type" value="Genomic_DNA"/>
</dbReference>
<dbReference type="SMART" id="SM00479">
    <property type="entry name" value="EXOIII"/>
    <property type="match status" value="1"/>
</dbReference>
<dbReference type="Proteomes" id="UP001321249">
    <property type="component" value="Unassembled WGS sequence"/>
</dbReference>
<dbReference type="GO" id="GO:0004527">
    <property type="term" value="F:exonuclease activity"/>
    <property type="evidence" value="ECO:0007669"/>
    <property type="project" value="UniProtKB-ARBA"/>
</dbReference>
<feature type="compositionally biased region" description="Polar residues" evidence="1">
    <location>
        <begin position="278"/>
        <end position="288"/>
    </location>
</feature>
<reference evidence="5" key="3">
    <citation type="submission" date="2023-06" db="EMBL/GenBank/DDBJ databases">
        <title>Pangenomics reveal diversification of enzyme families and niche specialization in globally abundant SAR202 bacteria.</title>
        <authorList>
            <person name="Saw J.H.W."/>
        </authorList>
    </citation>
    <scope>NUCLEOTIDE SEQUENCE [LARGE SCALE GENOMIC DNA]</scope>
    <source>
        <strain evidence="5">JH1073</strain>
    </source>
</reference>
<evidence type="ECO:0000259" key="2">
    <source>
        <dbReference type="SMART" id="SM00479"/>
    </source>
</evidence>
<name>A0AAJ5ZIT1_9CHLR</name>
<dbReference type="InterPro" id="IPR036397">
    <property type="entry name" value="RNaseH_sf"/>
</dbReference>
<feature type="domain" description="Exonuclease" evidence="2">
    <location>
        <begin position="22"/>
        <end position="185"/>
    </location>
</feature>
<reference evidence="5 6" key="1">
    <citation type="submission" date="2019-11" db="EMBL/GenBank/DDBJ databases">
        <authorList>
            <person name="Cho J.-C."/>
        </authorList>
    </citation>
    <scope>NUCLEOTIDE SEQUENCE [LARGE SCALE GENOMIC DNA]</scope>
    <source>
        <strain evidence="4 5">JH1073</strain>
        <strain evidence="3 6">JH702</strain>
    </source>
</reference>
<accession>A0AAJ5ZIT1</accession>
<dbReference type="Pfam" id="PF20600">
    <property type="entry name" value="ExoX-like_C"/>
    <property type="match status" value="1"/>
</dbReference>
<evidence type="ECO:0000313" key="4">
    <source>
        <dbReference type="EMBL" id="WFG38913.1"/>
    </source>
</evidence>
<dbReference type="Pfam" id="PF00929">
    <property type="entry name" value="RNase_T"/>
    <property type="match status" value="1"/>
</dbReference>